<evidence type="ECO:0000259" key="6">
    <source>
        <dbReference type="PROSITE" id="PS51755"/>
    </source>
</evidence>
<dbReference type="InterPro" id="IPR005158">
    <property type="entry name" value="BTAD"/>
</dbReference>
<dbReference type="InterPro" id="IPR001867">
    <property type="entry name" value="OmpR/PhoB-type_DNA-bd"/>
</dbReference>
<dbReference type="PANTHER" id="PTHR47691">
    <property type="entry name" value="REGULATOR-RELATED"/>
    <property type="match status" value="1"/>
</dbReference>
<dbReference type="Gene3D" id="1.10.10.10">
    <property type="entry name" value="Winged helix-like DNA-binding domain superfamily/Winged helix DNA-binding domain"/>
    <property type="match status" value="1"/>
</dbReference>
<feature type="region of interest" description="Disordered" evidence="5">
    <location>
        <begin position="421"/>
        <end position="484"/>
    </location>
</feature>
<dbReference type="InterPro" id="IPR027417">
    <property type="entry name" value="P-loop_NTPase"/>
</dbReference>
<organism evidence="7 8">
    <name type="scientific">Streptomyces levis</name>
    <dbReference type="NCBI Taxonomy" id="285566"/>
    <lineage>
        <taxon>Bacteria</taxon>
        <taxon>Bacillati</taxon>
        <taxon>Actinomycetota</taxon>
        <taxon>Actinomycetes</taxon>
        <taxon>Kitasatosporales</taxon>
        <taxon>Streptomycetaceae</taxon>
        <taxon>Streptomyces</taxon>
    </lineage>
</organism>
<proteinExistence type="inferred from homology"/>
<reference evidence="7 8" key="1">
    <citation type="journal article" date="2019" name="Int. J. Syst. Evol. Microbiol.">
        <title>The Global Catalogue of Microorganisms (GCM) 10K type strain sequencing project: providing services to taxonomists for standard genome sequencing and annotation.</title>
        <authorList>
            <consortium name="The Broad Institute Genomics Platform"/>
            <consortium name="The Broad Institute Genome Sequencing Center for Infectious Disease"/>
            <person name="Wu L."/>
            <person name="Ma J."/>
        </authorList>
    </citation>
    <scope>NUCLEOTIDE SEQUENCE [LARGE SCALE GENOMIC DNA]</scope>
    <source>
        <strain evidence="7 8">JCM 6924</strain>
    </source>
</reference>
<evidence type="ECO:0000256" key="5">
    <source>
        <dbReference type="SAM" id="MobiDB-lite"/>
    </source>
</evidence>
<dbReference type="SMART" id="SM01043">
    <property type="entry name" value="BTAD"/>
    <property type="match status" value="1"/>
</dbReference>
<dbReference type="SUPFAM" id="SSF48452">
    <property type="entry name" value="TPR-like"/>
    <property type="match status" value="1"/>
</dbReference>
<comment type="caution">
    <text evidence="7">The sequence shown here is derived from an EMBL/GenBank/DDBJ whole genome shotgun (WGS) entry which is preliminary data.</text>
</comment>
<accession>A0ABN3P1C0</accession>
<dbReference type="InterPro" id="IPR016032">
    <property type="entry name" value="Sig_transdc_resp-reg_C-effctor"/>
</dbReference>
<evidence type="ECO:0000256" key="1">
    <source>
        <dbReference type="ARBA" id="ARBA00005820"/>
    </source>
</evidence>
<sequence>MSGRYEFRVLGPLEVLCDERPLRIDAAKVRLLLAALLADANQVVTVDTLVHRLWGESPPGRARNTLQNYVLRLRRALGCGAGGAPVLTRPHGYLLEAAPGALDLHRFTGLVRQGRTALEEGAAARAAPLLREALGLWRGEPLSDLPGHLLQGVVATLNEQRLDALELRIDADLALGRAADVLPELRGLIGAHPLREHFWAQRMLALFDCGRQGEALESYREVTALLAEELGVAPGAELRQVHQRLLAAAPNLHEVRGLRTAPPARDGELPLEMTTFVGREAQVAEVRRLLGAARLVTLTGVGGVGKTRLALRVAADVAPSFADGVRLADLAPLSDPDLLDRAVSEALGLRDQSARPAAEAIAGHLRDRRLLLVLDNCEHLVERVAALVLRLARAAPGLRVLATSRQRLGAPGEHVLTVPSLTLPGADDPVGGGSELGAAGQGMGAGPGNARTAAPGAPAAGRGIGVEPRDAHPAPPGDPAAAEADDPLLRSEAVRLLMDRAAGSAPAFRLTARNRRAVAQLCLRLDGIPLAIELAAVRLSAMTAEEILERLDDRFRLLSLPQSPMSARYRHTLRGVVDWSYDLCTEGERLLWDRLSVFSGGFDLEAAEAVCAGEGVAREDVLDLLAGLVDKSIVAVSHGADRARYNMLETIRQYGGQRLREAGATSRLRVRHCEFYRRTAVRAGHEWCGQREVDWLLRLRTELPNLRTALDQCASRPDLRAAGVEIAVSLARTRCWFFSSTLGEGRHWLERLLATGPDGGRPAQEGAGPPHGVESVPVVGALAMKAWIALCQGDNPASERFLAECRAAARESADGPAAAPVTYIEGAYAMLVRGDPASVALLAVARDRFRALGQAGDAHMATMLWAMAEAFFGTRASASAALDVYVAEAEASRAEWARTWAQWCTGLVELRHGAAEQALPSLRSALVRQRAIGDSWGPVWGLETLAWAVAATGDGTRAAWLLGAAHRMRQDTGVALIGLRPFHEAHVAAEARVRALLGPGAYTAAWSQGATAEDAFRPVRDGAAFQG</sequence>
<feature type="compositionally biased region" description="Gly residues" evidence="5">
    <location>
        <begin position="430"/>
        <end position="447"/>
    </location>
</feature>
<dbReference type="SMART" id="SM00862">
    <property type="entry name" value="Trans_reg_C"/>
    <property type="match status" value="1"/>
</dbReference>
<dbReference type="CDD" id="cd15831">
    <property type="entry name" value="BTAD"/>
    <property type="match status" value="1"/>
</dbReference>
<comment type="similarity">
    <text evidence="1">Belongs to the AfsR/DnrI/RedD regulatory family.</text>
</comment>
<dbReference type="PANTHER" id="PTHR47691:SF3">
    <property type="entry name" value="HTH-TYPE TRANSCRIPTIONAL REGULATOR RV0890C-RELATED"/>
    <property type="match status" value="1"/>
</dbReference>
<dbReference type="InterPro" id="IPR049945">
    <property type="entry name" value="AAA_22"/>
</dbReference>
<dbReference type="Gene3D" id="3.40.50.300">
    <property type="entry name" value="P-loop containing nucleotide triphosphate hydrolases"/>
    <property type="match status" value="1"/>
</dbReference>
<dbReference type="Pfam" id="PF13401">
    <property type="entry name" value="AAA_22"/>
    <property type="match status" value="1"/>
</dbReference>
<evidence type="ECO:0000313" key="8">
    <source>
        <dbReference type="Proteomes" id="UP001501095"/>
    </source>
</evidence>
<evidence type="ECO:0000256" key="4">
    <source>
        <dbReference type="PROSITE-ProRule" id="PRU01091"/>
    </source>
</evidence>
<dbReference type="SUPFAM" id="SSF52540">
    <property type="entry name" value="P-loop containing nucleoside triphosphate hydrolases"/>
    <property type="match status" value="1"/>
</dbReference>
<dbReference type="InterPro" id="IPR058852">
    <property type="entry name" value="HTH_77"/>
</dbReference>
<evidence type="ECO:0000313" key="7">
    <source>
        <dbReference type="EMBL" id="GAA2549023.1"/>
    </source>
</evidence>
<feature type="domain" description="OmpR/PhoB-type" evidence="6">
    <location>
        <begin position="1"/>
        <end position="97"/>
    </location>
</feature>
<dbReference type="InterPro" id="IPR036388">
    <property type="entry name" value="WH-like_DNA-bd_sf"/>
</dbReference>
<dbReference type="Proteomes" id="UP001501095">
    <property type="component" value="Unassembled WGS sequence"/>
</dbReference>
<dbReference type="EMBL" id="BAAATM010000018">
    <property type="protein sequence ID" value="GAA2549023.1"/>
    <property type="molecule type" value="Genomic_DNA"/>
</dbReference>
<keyword evidence="8" id="KW-1185">Reference proteome</keyword>
<dbReference type="InterPro" id="IPR011990">
    <property type="entry name" value="TPR-like_helical_dom_sf"/>
</dbReference>
<evidence type="ECO:0000256" key="3">
    <source>
        <dbReference type="ARBA" id="ARBA00023125"/>
    </source>
</evidence>
<dbReference type="PROSITE" id="PS51755">
    <property type="entry name" value="OMPR_PHOB"/>
    <property type="match status" value="1"/>
</dbReference>
<feature type="compositionally biased region" description="Low complexity" evidence="5">
    <location>
        <begin position="448"/>
        <end position="461"/>
    </location>
</feature>
<evidence type="ECO:0000256" key="2">
    <source>
        <dbReference type="ARBA" id="ARBA00023012"/>
    </source>
</evidence>
<dbReference type="Gene3D" id="1.25.40.10">
    <property type="entry name" value="Tetratricopeptide repeat domain"/>
    <property type="match status" value="1"/>
</dbReference>
<dbReference type="Pfam" id="PF00486">
    <property type="entry name" value="Trans_reg_C"/>
    <property type="match status" value="1"/>
</dbReference>
<dbReference type="PRINTS" id="PR00364">
    <property type="entry name" value="DISEASERSIST"/>
</dbReference>
<dbReference type="Pfam" id="PF25872">
    <property type="entry name" value="HTH_77"/>
    <property type="match status" value="1"/>
</dbReference>
<feature type="DNA-binding region" description="OmpR/PhoB-type" evidence="4">
    <location>
        <begin position="1"/>
        <end position="97"/>
    </location>
</feature>
<protein>
    <recommendedName>
        <fullName evidence="6">OmpR/PhoB-type domain-containing protein</fullName>
    </recommendedName>
</protein>
<dbReference type="SUPFAM" id="SSF46894">
    <property type="entry name" value="C-terminal effector domain of the bipartite response regulators"/>
    <property type="match status" value="1"/>
</dbReference>
<dbReference type="Pfam" id="PF03704">
    <property type="entry name" value="BTAD"/>
    <property type="match status" value="1"/>
</dbReference>
<gene>
    <name evidence="7" type="ORF">GCM10010423_56260</name>
</gene>
<keyword evidence="3 4" id="KW-0238">DNA-binding</keyword>
<name>A0ABN3P1C0_9ACTN</name>
<keyword evidence="2" id="KW-0902">Two-component regulatory system</keyword>